<proteinExistence type="predicted"/>
<organism evidence="2">
    <name type="scientific">freshwater metagenome</name>
    <dbReference type="NCBI Taxonomy" id="449393"/>
    <lineage>
        <taxon>unclassified sequences</taxon>
        <taxon>metagenomes</taxon>
        <taxon>ecological metagenomes</taxon>
    </lineage>
</organism>
<evidence type="ECO:0000256" key="1">
    <source>
        <dbReference type="SAM" id="MobiDB-lite"/>
    </source>
</evidence>
<feature type="compositionally biased region" description="Basic and acidic residues" evidence="1">
    <location>
        <begin position="7"/>
        <end position="33"/>
    </location>
</feature>
<evidence type="ECO:0000313" key="2">
    <source>
        <dbReference type="EMBL" id="CAB4596713.1"/>
    </source>
</evidence>
<sequence>MSQPKSNKRDRERVKREKATAKAERRLQRREETADTGPDASVDQESLLAELARLHAQMEAEEIELEEFLERRADITSRLVIPEG</sequence>
<dbReference type="AlphaFoldDB" id="A0A6J6GB69"/>
<accession>A0A6J6GB69</accession>
<gene>
    <name evidence="2" type="ORF">UFOPK1493_04050</name>
</gene>
<dbReference type="EMBL" id="CAEZSR010000277">
    <property type="protein sequence ID" value="CAB4596713.1"/>
    <property type="molecule type" value="Genomic_DNA"/>
</dbReference>
<name>A0A6J6GB69_9ZZZZ</name>
<feature type="region of interest" description="Disordered" evidence="1">
    <location>
        <begin position="1"/>
        <end position="44"/>
    </location>
</feature>
<protein>
    <submittedName>
        <fullName evidence="2">Unannotated protein</fullName>
    </submittedName>
</protein>
<reference evidence="2" key="1">
    <citation type="submission" date="2020-05" db="EMBL/GenBank/DDBJ databases">
        <authorList>
            <person name="Chiriac C."/>
            <person name="Salcher M."/>
            <person name="Ghai R."/>
            <person name="Kavagutti S V."/>
        </authorList>
    </citation>
    <scope>NUCLEOTIDE SEQUENCE</scope>
</reference>